<dbReference type="GO" id="GO:0004674">
    <property type="term" value="F:protein serine/threonine kinase activity"/>
    <property type="evidence" value="ECO:0007669"/>
    <property type="project" value="UniProtKB-KW"/>
</dbReference>
<reference evidence="8" key="1">
    <citation type="submission" date="2017-02" db="UniProtKB">
        <authorList>
            <consortium name="WormBaseParasite"/>
        </authorList>
    </citation>
    <scope>IDENTIFICATION</scope>
</reference>
<evidence type="ECO:0000256" key="3">
    <source>
        <dbReference type="ARBA" id="ARBA00022679"/>
    </source>
</evidence>
<accession>A0A0R3QWM2</accession>
<keyword evidence="6" id="KW-0067">ATP-binding</keyword>
<keyword evidence="4" id="KW-0547">Nucleotide-binding</keyword>
<name>A0A0R3QWM2_9BILA</name>
<evidence type="ECO:0000259" key="7">
    <source>
        <dbReference type="PROSITE" id="PS50011"/>
    </source>
</evidence>
<dbReference type="GO" id="GO:0005737">
    <property type="term" value="C:cytoplasm"/>
    <property type="evidence" value="ECO:0007669"/>
    <property type="project" value="TreeGrafter"/>
</dbReference>
<dbReference type="PROSITE" id="PS50011">
    <property type="entry name" value="PROTEIN_KINASE_DOM"/>
    <property type="match status" value="1"/>
</dbReference>
<dbReference type="Gene3D" id="1.10.510.10">
    <property type="entry name" value="Transferase(Phosphotransferase) domain 1"/>
    <property type="match status" value="1"/>
</dbReference>
<keyword evidence="3" id="KW-0808">Transferase</keyword>
<dbReference type="GO" id="GO:0030154">
    <property type="term" value="P:cell differentiation"/>
    <property type="evidence" value="ECO:0007669"/>
    <property type="project" value="TreeGrafter"/>
</dbReference>
<proteinExistence type="inferred from homology"/>
<sequence length="434" mass="49368">LLYAARSYGVGIDMWSVGCIIAELLLRVPIFPGESDIDQLVKIYSILGTPTAEDWSGMEEFPDFITIKSMPGIPLKNVFTAAGDDLIELIYQCLRFDPNKRWNATQALCSHYFQSRINQYSRCHMRAMIVTCHCQPRVDQKFLDGDAGNMQMMMMVLLPNSVDGLNLINIFKELESYFFIIYSKNVMNLLPSPTYHYISPLARSRSEARGARSVRRSYSFSHGSGASSFGSGALTMPQYGYGGGYMSKSLSRSSSSLFGRSLYSSVLTRTPPLHSVGLQRSTPHYTDKYPYVRYSYGSTDTGLGILTQTESIATRDYSMRDLRTKRWLEGRSNAYNMGLSTVPKYTSQIERPITPVRNYVRYMPIEDALNMYKKRCMTVGTLSKYWLSPTWQSRKEKELNLSSASARGDYLYASRYSSNHPTYSRVANRLYTNY</sequence>
<dbReference type="PANTHER" id="PTHR24057:SF0">
    <property type="entry name" value="PROTEIN KINASE SHAGGY-RELATED"/>
    <property type="match status" value="1"/>
</dbReference>
<feature type="domain" description="Protein kinase" evidence="7">
    <location>
        <begin position="1"/>
        <end position="114"/>
    </location>
</feature>
<dbReference type="InterPro" id="IPR011009">
    <property type="entry name" value="Kinase-like_dom_sf"/>
</dbReference>
<evidence type="ECO:0000256" key="1">
    <source>
        <dbReference type="ARBA" id="ARBA00005527"/>
    </source>
</evidence>
<keyword evidence="2" id="KW-0723">Serine/threonine-protein kinase</keyword>
<protein>
    <submittedName>
        <fullName evidence="8">Cyclin-dependent kinase 7</fullName>
    </submittedName>
</protein>
<comment type="similarity">
    <text evidence="1">Belongs to the protein kinase superfamily. CMGC Ser/Thr protein kinase family. GSK-3 subfamily.</text>
</comment>
<evidence type="ECO:0000256" key="4">
    <source>
        <dbReference type="ARBA" id="ARBA00022741"/>
    </source>
</evidence>
<dbReference type="SUPFAM" id="SSF56112">
    <property type="entry name" value="Protein kinase-like (PK-like)"/>
    <property type="match status" value="1"/>
</dbReference>
<dbReference type="PANTHER" id="PTHR24057">
    <property type="entry name" value="GLYCOGEN SYNTHASE KINASE-3 ALPHA"/>
    <property type="match status" value="1"/>
</dbReference>
<evidence type="ECO:0000256" key="6">
    <source>
        <dbReference type="ARBA" id="ARBA00022840"/>
    </source>
</evidence>
<dbReference type="Pfam" id="PF00069">
    <property type="entry name" value="Pkinase"/>
    <property type="match status" value="1"/>
</dbReference>
<dbReference type="InterPro" id="IPR000719">
    <property type="entry name" value="Prot_kinase_dom"/>
</dbReference>
<evidence type="ECO:0000256" key="5">
    <source>
        <dbReference type="ARBA" id="ARBA00022777"/>
    </source>
</evidence>
<keyword evidence="5" id="KW-0418">Kinase</keyword>
<dbReference type="GO" id="GO:0007165">
    <property type="term" value="P:signal transduction"/>
    <property type="evidence" value="ECO:0007669"/>
    <property type="project" value="TreeGrafter"/>
</dbReference>
<evidence type="ECO:0000313" key="8">
    <source>
        <dbReference type="WBParaSite" id="BTMF_0001213001-mRNA-1"/>
    </source>
</evidence>
<organism evidence="8">
    <name type="scientific">Brugia timori</name>
    <dbReference type="NCBI Taxonomy" id="42155"/>
    <lineage>
        <taxon>Eukaryota</taxon>
        <taxon>Metazoa</taxon>
        <taxon>Ecdysozoa</taxon>
        <taxon>Nematoda</taxon>
        <taxon>Chromadorea</taxon>
        <taxon>Rhabditida</taxon>
        <taxon>Spirurina</taxon>
        <taxon>Spiruromorpha</taxon>
        <taxon>Filarioidea</taxon>
        <taxon>Onchocercidae</taxon>
        <taxon>Brugia</taxon>
    </lineage>
</organism>
<dbReference type="AlphaFoldDB" id="A0A0R3QWM2"/>
<dbReference type="WBParaSite" id="BTMF_0001213001-mRNA-1">
    <property type="protein sequence ID" value="BTMF_0001213001-mRNA-1"/>
    <property type="gene ID" value="BTMF_0001213001"/>
</dbReference>
<dbReference type="GO" id="GO:0005524">
    <property type="term" value="F:ATP binding"/>
    <property type="evidence" value="ECO:0007669"/>
    <property type="project" value="UniProtKB-KW"/>
</dbReference>
<dbReference type="InterPro" id="IPR050591">
    <property type="entry name" value="GSK-3"/>
</dbReference>
<evidence type="ECO:0000256" key="2">
    <source>
        <dbReference type="ARBA" id="ARBA00022527"/>
    </source>
</evidence>
<dbReference type="GO" id="GO:0005634">
    <property type="term" value="C:nucleus"/>
    <property type="evidence" value="ECO:0007669"/>
    <property type="project" value="TreeGrafter"/>
</dbReference>